<evidence type="ECO:0000256" key="2">
    <source>
        <dbReference type="SAM" id="SignalP"/>
    </source>
</evidence>
<feature type="domain" description="Bacteriophage T5 Orf172 DNA-binding" evidence="3">
    <location>
        <begin position="323"/>
        <end position="416"/>
    </location>
</feature>
<dbReference type="Proteomes" id="UP001152607">
    <property type="component" value="Unassembled WGS sequence"/>
</dbReference>
<evidence type="ECO:0000256" key="1">
    <source>
        <dbReference type="SAM" id="MobiDB-lite"/>
    </source>
</evidence>
<dbReference type="SMART" id="SM00974">
    <property type="entry name" value="T5orf172"/>
    <property type="match status" value="1"/>
</dbReference>
<evidence type="ECO:0000259" key="3">
    <source>
        <dbReference type="SMART" id="SM00974"/>
    </source>
</evidence>
<dbReference type="PANTHER" id="PTHR28094:SF1">
    <property type="entry name" value="MEIOTICALLY UP-REGULATED GENE 113 PROTEIN"/>
    <property type="match status" value="1"/>
</dbReference>
<feature type="compositionally biased region" description="Polar residues" evidence="1">
    <location>
        <begin position="66"/>
        <end position="80"/>
    </location>
</feature>
<comment type="caution">
    <text evidence="4">The sequence shown here is derived from an EMBL/GenBank/DDBJ whole genome shotgun (WGS) entry which is preliminary data.</text>
</comment>
<dbReference type="InterPro" id="IPR053006">
    <property type="entry name" value="Meiosis_regulatory"/>
</dbReference>
<dbReference type="AlphaFoldDB" id="A0A9W4XVJ2"/>
<accession>A0A9W4XVJ2</accession>
<keyword evidence="5" id="KW-1185">Reference proteome</keyword>
<organism evidence="4 5">
    <name type="scientific">Periconia digitata</name>
    <dbReference type="NCBI Taxonomy" id="1303443"/>
    <lineage>
        <taxon>Eukaryota</taxon>
        <taxon>Fungi</taxon>
        <taxon>Dikarya</taxon>
        <taxon>Ascomycota</taxon>
        <taxon>Pezizomycotina</taxon>
        <taxon>Dothideomycetes</taxon>
        <taxon>Pleosporomycetidae</taxon>
        <taxon>Pleosporales</taxon>
        <taxon>Massarineae</taxon>
        <taxon>Periconiaceae</taxon>
        <taxon>Periconia</taxon>
    </lineage>
</organism>
<evidence type="ECO:0000313" key="4">
    <source>
        <dbReference type="EMBL" id="CAI6339426.1"/>
    </source>
</evidence>
<protein>
    <recommendedName>
        <fullName evidence="3">Bacteriophage T5 Orf172 DNA-binding domain-containing protein</fullName>
    </recommendedName>
</protein>
<dbReference type="Pfam" id="PF10544">
    <property type="entry name" value="T5orf172"/>
    <property type="match status" value="1"/>
</dbReference>
<dbReference type="EMBL" id="CAOQHR010000009">
    <property type="protein sequence ID" value="CAI6339426.1"/>
    <property type="molecule type" value="Genomic_DNA"/>
</dbReference>
<keyword evidence="2" id="KW-0732">Signal</keyword>
<feature type="signal peptide" evidence="2">
    <location>
        <begin position="1"/>
        <end position="25"/>
    </location>
</feature>
<proteinExistence type="predicted"/>
<feature type="region of interest" description="Disordered" evidence="1">
    <location>
        <begin position="55"/>
        <end position="86"/>
    </location>
</feature>
<sequence>MASTIILKIAFSVSAWGALLTLTETQRLKKTHERQWTLTPDLDFSNDQHVPIISESKKTSVRVAAETSNRSPAKTTSTQNKNRKKDNMAKVLSEILPHDLHGGIANQRSICVAYLVKDPGRRCGDKVKDSQEFGQSLSVLKEHHGRKDYTALLIQTKILLPKFLCKRHYNCAQRRYGFVESLIQHHCVVEEASKDDPYGFISDPSYSRLCWTQFLSWIDIVCQQVTNNQGPVPETLEIKTSVKTASSITVTSQKPAKLKAASSKKDQTNSFTEPRVSWLTCFTVWQPTWSKYLSVSQALEKQAQRPLLKTEIPPGYIYMYWVKGNFGLAKIGYSTDIDRRLREWRKQCKQDCQLQKSAGPGQCLRVLVPHARRLENLIHAELKELRGKMFCKVCGTNHREWFEVSEGHAVAVYLKWKDWIMQSPYERVEDGLWKLKEDVADSLEEVCRPLEHVDNDMLRKKSVQKRKEVRVSQYWKPKTRLRKWKT</sequence>
<name>A0A9W4XVJ2_9PLEO</name>
<gene>
    <name evidence="4" type="ORF">PDIGIT_LOCUS12585</name>
</gene>
<reference evidence="4" key="1">
    <citation type="submission" date="2023-01" db="EMBL/GenBank/DDBJ databases">
        <authorList>
            <person name="Van Ghelder C."/>
            <person name="Rancurel C."/>
        </authorList>
    </citation>
    <scope>NUCLEOTIDE SEQUENCE</scope>
    <source>
        <strain evidence="4">CNCM I-4278</strain>
    </source>
</reference>
<dbReference type="OrthoDB" id="2417614at2759"/>
<dbReference type="InterPro" id="IPR018306">
    <property type="entry name" value="Phage_T5_Orf172_DNA-bd"/>
</dbReference>
<dbReference type="PANTHER" id="PTHR28094">
    <property type="entry name" value="MEIOTICALLY UP-REGULATED GENE 113 PROTEIN"/>
    <property type="match status" value="1"/>
</dbReference>
<evidence type="ECO:0000313" key="5">
    <source>
        <dbReference type="Proteomes" id="UP001152607"/>
    </source>
</evidence>
<feature type="chain" id="PRO_5040762846" description="Bacteriophage T5 Orf172 DNA-binding domain-containing protein" evidence="2">
    <location>
        <begin position="26"/>
        <end position="486"/>
    </location>
</feature>